<organism evidence="1">
    <name type="scientific">uncultured prokaryote</name>
    <dbReference type="NCBI Taxonomy" id="198431"/>
    <lineage>
        <taxon>unclassified sequences</taxon>
        <taxon>environmental samples</taxon>
    </lineage>
</organism>
<reference evidence="1" key="1">
    <citation type="submission" date="2015-06" db="EMBL/GenBank/DDBJ databases">
        <authorList>
            <person name="Joergensen T."/>
        </authorList>
    </citation>
    <scope>NUCLEOTIDE SEQUENCE</scope>
    <source>
        <strain evidence="1">RGFK0976</strain>
    </source>
</reference>
<proteinExistence type="predicted"/>
<dbReference type="AlphaFoldDB" id="A0A0H5Q451"/>
<name>A0A0H5Q451_9ZZZZ</name>
<sequence length="157" mass="16752">MSGYAARLLAAPAGRTVVSDRVTVRPSMLRSAALSHASFLGVRRSTYRIISSVSDHGEYFAAAQRLRARAGGRVAAPEHARSVPRRVELVVPGQSDAPYRSGSLGAGHRSVTTAGVELEVCKLSVHGGRQAALESYAGYVDRLVPWPCVHGARFVGW</sequence>
<reference evidence="1" key="2">
    <citation type="submission" date="2015-07" db="EMBL/GenBank/DDBJ databases">
        <title>Plasmids, circular viruses and viroids from rat gut.</title>
        <authorList>
            <person name="Jorgensen T.J."/>
            <person name="Hansen M.A."/>
            <person name="Xu Z."/>
            <person name="Tabak M.A."/>
            <person name="Sorensen S.J."/>
            <person name="Hansen L.H."/>
        </authorList>
    </citation>
    <scope>NUCLEOTIDE SEQUENCE</scope>
    <source>
        <strain evidence="1">RGFK0976</strain>
    </source>
</reference>
<evidence type="ECO:0000313" key="1">
    <source>
        <dbReference type="EMBL" id="CRY96195.1"/>
    </source>
</evidence>
<dbReference type="EMBL" id="LN853572">
    <property type="protein sequence ID" value="CRY96195.1"/>
    <property type="molecule type" value="Genomic_DNA"/>
</dbReference>
<protein>
    <submittedName>
        <fullName evidence="1">Uncharacterized protein</fullName>
    </submittedName>
</protein>
<accession>A0A0H5Q451</accession>